<evidence type="ECO:0000313" key="5">
    <source>
        <dbReference type="Proteomes" id="UP000031838"/>
    </source>
</evidence>
<keyword evidence="2" id="KW-1133">Transmembrane helix</keyword>
<reference evidence="5" key="1">
    <citation type="submission" date="2011-03" db="EMBL/GenBank/DDBJ databases">
        <authorList>
            <person name="Voget S."/>
            <person name="Streit W.R."/>
            <person name="Jaeger K.E."/>
            <person name="Daniel R."/>
        </authorList>
    </citation>
    <scope>NUCLEOTIDE SEQUENCE [LARGE SCALE GENOMIC DNA]</scope>
    <source>
        <strain evidence="5">PG1</strain>
    </source>
</reference>
<evidence type="ECO:0000256" key="1">
    <source>
        <dbReference type="SAM" id="MobiDB-lite"/>
    </source>
</evidence>
<feature type="transmembrane region" description="Helical" evidence="2">
    <location>
        <begin position="51"/>
        <end position="75"/>
    </location>
</feature>
<dbReference type="InterPro" id="IPR019886">
    <property type="entry name" value="Na_symporter_ssu"/>
</dbReference>
<reference evidence="4 5" key="2">
    <citation type="journal article" date="2016" name="Appl. Microbiol. Biotechnol.">
        <title>Mutations improving production and secretion of extracellular lipase by Burkholderia glumae PG1.</title>
        <authorList>
            <person name="Knapp A."/>
            <person name="Voget S."/>
            <person name="Gao R."/>
            <person name="Zaburannyi N."/>
            <person name="Krysciak D."/>
            <person name="Breuer M."/>
            <person name="Hauer B."/>
            <person name="Streit W.R."/>
            <person name="Muller R."/>
            <person name="Daniel R."/>
            <person name="Jaeger K.E."/>
        </authorList>
    </citation>
    <scope>NUCLEOTIDE SEQUENCE [LARGE SCALE GENOMIC DNA]</scope>
    <source>
        <strain evidence="4 5">PG1</strain>
    </source>
</reference>
<evidence type="ECO:0000313" key="4">
    <source>
        <dbReference type="EMBL" id="AJK47195.1"/>
    </source>
</evidence>
<sequence length="158" mass="16560">MLDKRMPAPTRSRPASTAASMPTSTSSHRIAPPPVPDELARAHARYWRFNLALIAVLMTIGFAVSFLVPFFAPALAVLRFAGFSLPFYLGAQGAILVYLLLIAVYVVLMQRADRALRRAYAAYAAHASPAAGRGGEPRGAPGNAADGVPGSGPTGGGR</sequence>
<dbReference type="EMBL" id="CP002580">
    <property type="protein sequence ID" value="AJK47195.1"/>
    <property type="molecule type" value="Genomic_DNA"/>
</dbReference>
<keyword evidence="2" id="KW-0472">Membrane</keyword>
<dbReference type="Pfam" id="PF13937">
    <property type="entry name" value="DUF4212"/>
    <property type="match status" value="1"/>
</dbReference>
<feature type="compositionally biased region" description="Gly residues" evidence="1">
    <location>
        <begin position="149"/>
        <end position="158"/>
    </location>
</feature>
<dbReference type="AlphaFoldDB" id="A0A0B6S1J9"/>
<feature type="compositionally biased region" description="Low complexity" evidence="1">
    <location>
        <begin position="7"/>
        <end position="27"/>
    </location>
</feature>
<organism evidence="4 5">
    <name type="scientific">Burkholderia plantarii</name>
    <dbReference type="NCBI Taxonomy" id="41899"/>
    <lineage>
        <taxon>Bacteria</taxon>
        <taxon>Pseudomonadati</taxon>
        <taxon>Pseudomonadota</taxon>
        <taxon>Betaproteobacteria</taxon>
        <taxon>Burkholderiales</taxon>
        <taxon>Burkholderiaceae</taxon>
        <taxon>Burkholderia</taxon>
    </lineage>
</organism>
<protein>
    <recommendedName>
        <fullName evidence="3">Sodium symporter small subunit domain-containing protein</fullName>
    </recommendedName>
</protein>
<evidence type="ECO:0000259" key="3">
    <source>
        <dbReference type="Pfam" id="PF13937"/>
    </source>
</evidence>
<feature type="domain" description="Sodium symporter small subunit" evidence="3">
    <location>
        <begin position="44"/>
        <end position="115"/>
    </location>
</feature>
<keyword evidence="5" id="KW-1185">Reference proteome</keyword>
<dbReference type="NCBIfam" id="TIGR03647">
    <property type="entry name" value="Na_symport_sm"/>
    <property type="match status" value="1"/>
</dbReference>
<feature type="region of interest" description="Disordered" evidence="1">
    <location>
        <begin position="1"/>
        <end position="32"/>
    </location>
</feature>
<dbReference type="HOGENOM" id="CLU_140854_0_0_4"/>
<accession>A0A0B6S1J9</accession>
<feature type="transmembrane region" description="Helical" evidence="2">
    <location>
        <begin position="87"/>
        <end position="108"/>
    </location>
</feature>
<feature type="region of interest" description="Disordered" evidence="1">
    <location>
        <begin position="129"/>
        <end position="158"/>
    </location>
</feature>
<name>A0A0B6S1J9_BURPL</name>
<evidence type="ECO:0000256" key="2">
    <source>
        <dbReference type="SAM" id="Phobius"/>
    </source>
</evidence>
<gene>
    <name evidence="4" type="ORF">BGL_1c27110</name>
</gene>
<dbReference type="KEGG" id="bgp:BGL_1c27110"/>
<proteinExistence type="predicted"/>
<keyword evidence="2" id="KW-0812">Transmembrane</keyword>
<feature type="compositionally biased region" description="Low complexity" evidence="1">
    <location>
        <begin position="138"/>
        <end position="148"/>
    </location>
</feature>
<dbReference type="Proteomes" id="UP000031838">
    <property type="component" value="Chromosome 1"/>
</dbReference>